<dbReference type="Gene3D" id="3.90.70.10">
    <property type="entry name" value="Cysteine proteinases"/>
    <property type="match status" value="1"/>
</dbReference>
<dbReference type="PROSITE" id="PS50235">
    <property type="entry name" value="USP_3"/>
    <property type="match status" value="1"/>
</dbReference>
<dbReference type="InterPro" id="IPR001394">
    <property type="entry name" value="Peptidase_C19_UCH"/>
</dbReference>
<feature type="compositionally biased region" description="Pro residues" evidence="1">
    <location>
        <begin position="25"/>
        <end position="46"/>
    </location>
</feature>
<dbReference type="PROSITE" id="PS00973">
    <property type="entry name" value="USP_2"/>
    <property type="match status" value="1"/>
</dbReference>
<keyword evidence="2" id="KW-0732">Signal</keyword>
<organism evidence="5 6">
    <name type="scientific">Helobdella robusta</name>
    <name type="common">Californian leech</name>
    <dbReference type="NCBI Taxonomy" id="6412"/>
    <lineage>
        <taxon>Eukaryota</taxon>
        <taxon>Metazoa</taxon>
        <taxon>Spiralia</taxon>
        <taxon>Lophotrochozoa</taxon>
        <taxon>Annelida</taxon>
        <taxon>Clitellata</taxon>
        <taxon>Hirudinea</taxon>
        <taxon>Rhynchobdellida</taxon>
        <taxon>Glossiphoniidae</taxon>
        <taxon>Helobdella</taxon>
    </lineage>
</organism>
<evidence type="ECO:0000313" key="4">
    <source>
        <dbReference type="EMBL" id="ESO11114.1"/>
    </source>
</evidence>
<sequence>MRYKLIVNHLAMIMSTIDTEADDVVPPPEQQQPPPQQQLPQQPPQQPTQQQVPQRQLPQLPQPPLQQPPQQPPQLQKLPDPEKENDTRTTFPTKPQLPHLCNLGKRSRPNSGKEGRGNLTGTPSKRSLQQSLRMTPPNVDDDELLPLLLNNESFYDDKENDRPANPTPLQQLQIQTSALSVYPSSSMFFSPISDYSPTNEALDRDIERAIKISHLEAQRAEDDDEDVRRAKALSLSYMISESTKEQPSVDQPTSHLQASEEMECGDLENISLSEADKVYELVAVVSHIGPTLTSGHYVSDVYDTKSSCWYTCDDKNVWDTNLQNVLTSRRNSAYILFYENKLVLAWLTA</sequence>
<dbReference type="STRING" id="6412.T1FJR6"/>
<dbReference type="Pfam" id="PF00443">
    <property type="entry name" value="UCH"/>
    <property type="match status" value="1"/>
</dbReference>
<dbReference type="AlphaFoldDB" id="T1FJR6"/>
<dbReference type="InterPro" id="IPR018200">
    <property type="entry name" value="USP_CS"/>
</dbReference>
<dbReference type="CTD" id="20209065"/>
<proteinExistence type="predicted"/>
<keyword evidence="6" id="KW-1185">Reference proteome</keyword>
<evidence type="ECO:0000313" key="5">
    <source>
        <dbReference type="EnsemblMetazoa" id="HelroP183496"/>
    </source>
</evidence>
<dbReference type="GeneID" id="20209065"/>
<protein>
    <recommendedName>
        <fullName evidence="3">USP domain-containing protein</fullName>
    </recommendedName>
</protein>
<reference evidence="6" key="1">
    <citation type="submission" date="2012-12" db="EMBL/GenBank/DDBJ databases">
        <authorList>
            <person name="Hellsten U."/>
            <person name="Grimwood J."/>
            <person name="Chapman J.A."/>
            <person name="Shapiro H."/>
            <person name="Aerts A."/>
            <person name="Otillar R.P."/>
            <person name="Terry A.Y."/>
            <person name="Boore J.L."/>
            <person name="Simakov O."/>
            <person name="Marletaz F."/>
            <person name="Cho S.-J."/>
            <person name="Edsinger-Gonzales E."/>
            <person name="Havlak P."/>
            <person name="Kuo D.-H."/>
            <person name="Larsson T."/>
            <person name="Lv J."/>
            <person name="Arendt D."/>
            <person name="Savage R."/>
            <person name="Osoegawa K."/>
            <person name="de Jong P."/>
            <person name="Lindberg D.R."/>
            <person name="Seaver E.C."/>
            <person name="Weisblat D.A."/>
            <person name="Putnam N.H."/>
            <person name="Grigoriev I.V."/>
            <person name="Rokhsar D.S."/>
        </authorList>
    </citation>
    <scope>NUCLEOTIDE SEQUENCE</scope>
</reference>
<dbReference type="CDD" id="cd02257">
    <property type="entry name" value="Peptidase_C19"/>
    <property type="match status" value="1"/>
</dbReference>
<dbReference type="GO" id="GO:0004843">
    <property type="term" value="F:cysteine-type deubiquitinase activity"/>
    <property type="evidence" value="ECO:0007669"/>
    <property type="project" value="InterPro"/>
</dbReference>
<dbReference type="InterPro" id="IPR038765">
    <property type="entry name" value="Papain-like_cys_pep_sf"/>
</dbReference>
<dbReference type="RefSeq" id="XP_009010777.1">
    <property type="nucleotide sequence ID" value="XM_009012529.1"/>
</dbReference>
<accession>T1FJR6</accession>
<dbReference type="GO" id="GO:0016579">
    <property type="term" value="P:protein deubiquitination"/>
    <property type="evidence" value="ECO:0007669"/>
    <property type="project" value="InterPro"/>
</dbReference>
<dbReference type="Proteomes" id="UP000015101">
    <property type="component" value="Unassembled WGS sequence"/>
</dbReference>
<reference evidence="5" key="3">
    <citation type="submission" date="2015-06" db="UniProtKB">
        <authorList>
            <consortium name="EnsemblMetazoa"/>
        </authorList>
    </citation>
    <scope>IDENTIFICATION</scope>
</reference>
<dbReference type="KEGG" id="hro:HELRODRAFT_183496"/>
<evidence type="ECO:0000256" key="1">
    <source>
        <dbReference type="SAM" id="MobiDB-lite"/>
    </source>
</evidence>
<feature type="compositionally biased region" description="Low complexity" evidence="1">
    <location>
        <begin position="47"/>
        <end position="59"/>
    </location>
</feature>
<dbReference type="InterPro" id="IPR050164">
    <property type="entry name" value="Peptidase_C19"/>
</dbReference>
<feature type="signal peptide" evidence="2">
    <location>
        <begin position="1"/>
        <end position="21"/>
    </location>
</feature>
<feature type="compositionally biased region" description="Pro residues" evidence="1">
    <location>
        <begin position="60"/>
        <end position="72"/>
    </location>
</feature>
<dbReference type="PANTHER" id="PTHR24006:SF915">
    <property type="entry name" value="UBIQUITIN CARBOXYL-TERMINAL HYDROLASE-RELATED"/>
    <property type="match status" value="1"/>
</dbReference>
<dbReference type="eggNOG" id="KOG1868">
    <property type="taxonomic scope" value="Eukaryota"/>
</dbReference>
<evidence type="ECO:0000256" key="2">
    <source>
        <dbReference type="SAM" id="SignalP"/>
    </source>
</evidence>
<evidence type="ECO:0000259" key="3">
    <source>
        <dbReference type="PROSITE" id="PS50235"/>
    </source>
</evidence>
<feature type="chain" id="PRO_5010980706" description="USP domain-containing protein" evidence="2">
    <location>
        <begin position="22"/>
        <end position="349"/>
    </location>
</feature>
<evidence type="ECO:0000313" key="6">
    <source>
        <dbReference type="Proteomes" id="UP000015101"/>
    </source>
</evidence>
<reference evidence="4 6" key="2">
    <citation type="journal article" date="2013" name="Nature">
        <title>Insights into bilaterian evolution from three spiralian genomes.</title>
        <authorList>
            <person name="Simakov O."/>
            <person name="Marletaz F."/>
            <person name="Cho S.J."/>
            <person name="Edsinger-Gonzales E."/>
            <person name="Havlak P."/>
            <person name="Hellsten U."/>
            <person name="Kuo D.H."/>
            <person name="Larsson T."/>
            <person name="Lv J."/>
            <person name="Arendt D."/>
            <person name="Savage R."/>
            <person name="Osoegawa K."/>
            <person name="de Jong P."/>
            <person name="Grimwood J."/>
            <person name="Chapman J.A."/>
            <person name="Shapiro H."/>
            <person name="Aerts A."/>
            <person name="Otillar R.P."/>
            <person name="Terry A.Y."/>
            <person name="Boore J.L."/>
            <person name="Grigoriev I.V."/>
            <person name="Lindberg D.R."/>
            <person name="Seaver E.C."/>
            <person name="Weisblat D.A."/>
            <person name="Putnam N.H."/>
            <person name="Rokhsar D.S."/>
        </authorList>
    </citation>
    <scope>NUCLEOTIDE SEQUENCE</scope>
</reference>
<dbReference type="EMBL" id="KB095853">
    <property type="protein sequence ID" value="ESO11114.1"/>
    <property type="molecule type" value="Genomic_DNA"/>
</dbReference>
<dbReference type="OrthoDB" id="289038at2759"/>
<dbReference type="SUPFAM" id="SSF54001">
    <property type="entry name" value="Cysteine proteinases"/>
    <property type="match status" value="1"/>
</dbReference>
<feature type="domain" description="USP" evidence="3">
    <location>
        <begin position="1"/>
        <end position="341"/>
    </location>
</feature>
<feature type="compositionally biased region" description="Polar residues" evidence="1">
    <location>
        <begin position="119"/>
        <end position="133"/>
    </location>
</feature>
<dbReference type="HOGENOM" id="CLU_795190_0_0_1"/>
<dbReference type="InParanoid" id="T1FJR6"/>
<dbReference type="EMBL" id="AMQM01008816">
    <property type="status" value="NOT_ANNOTATED_CDS"/>
    <property type="molecule type" value="Genomic_DNA"/>
</dbReference>
<dbReference type="EMBL" id="AMQM01008815">
    <property type="status" value="NOT_ANNOTATED_CDS"/>
    <property type="molecule type" value="Genomic_DNA"/>
</dbReference>
<dbReference type="InterPro" id="IPR028889">
    <property type="entry name" value="USP"/>
</dbReference>
<dbReference type="EnsemblMetazoa" id="HelroT183496">
    <property type="protein sequence ID" value="HelroP183496"/>
    <property type="gene ID" value="HelroG183496"/>
</dbReference>
<gene>
    <name evidence="5" type="primary">20209065</name>
    <name evidence="4" type="ORF">HELRODRAFT_183496</name>
</gene>
<feature type="region of interest" description="Disordered" evidence="1">
    <location>
        <begin position="18"/>
        <end position="143"/>
    </location>
</feature>
<dbReference type="PANTHER" id="PTHR24006">
    <property type="entry name" value="UBIQUITIN CARBOXYL-TERMINAL HYDROLASE"/>
    <property type="match status" value="1"/>
</dbReference>
<name>T1FJR6_HELRO</name>